<dbReference type="Pfam" id="PF00703">
    <property type="entry name" value="Glyco_hydro_2"/>
    <property type="match status" value="1"/>
</dbReference>
<feature type="domain" description="Mannosidase Ig/CBM-like" evidence="15">
    <location>
        <begin position="639"/>
        <end position="724"/>
    </location>
</feature>
<evidence type="ECO:0000256" key="9">
    <source>
        <dbReference type="ARBA" id="ARBA00023295"/>
    </source>
</evidence>
<evidence type="ECO:0000256" key="2">
    <source>
        <dbReference type="ARBA" id="ARBA00004613"/>
    </source>
</evidence>
<dbReference type="Gene3D" id="2.60.120.260">
    <property type="entry name" value="Galactose-binding domain-like"/>
    <property type="match status" value="1"/>
</dbReference>
<feature type="domain" description="Beta-mannosidase-like galactose-binding" evidence="16">
    <location>
        <begin position="8"/>
        <end position="175"/>
    </location>
</feature>
<dbReference type="EMBL" id="JACJKY010000019">
    <property type="protein sequence ID" value="MBM6921551.1"/>
    <property type="molecule type" value="Genomic_DNA"/>
</dbReference>
<protein>
    <recommendedName>
        <fullName evidence="11">Beta-mannosidase B</fullName>
        <ecNumber evidence="5">3.2.1.25</ecNumber>
    </recommendedName>
    <alternativeName>
        <fullName evidence="12">Mannanase B</fullName>
    </alternativeName>
</protein>
<keyword evidence="9" id="KW-0326">Glycosidase</keyword>
<evidence type="ECO:0000259" key="13">
    <source>
        <dbReference type="Pfam" id="PF00703"/>
    </source>
</evidence>
<comment type="catalytic activity">
    <reaction evidence="1">
        <text>Hydrolysis of terminal, non-reducing beta-D-mannose residues in beta-D-mannosides.</text>
        <dbReference type="EC" id="3.2.1.25"/>
    </reaction>
</comment>
<dbReference type="InterPro" id="IPR054593">
    <property type="entry name" value="Beta-mannosidase-like_N2"/>
</dbReference>
<sequence>MIQYIREWTLSYENFTGLQGTIPCSLYSILYQNHIIEDPFYGLNEYKSREMCEKGCTFTAVFDVEEEMLQNEKLRLRFEGVDTLANIYLNGKWLGRTENMHRVWEFDVKDRAVLGLNEIEIQFDSPMQAAREAALKYPLWGVTHTTVDGYQHIRKAHYMYGWDWGPQLPDMGLFRDVTLVGYSTAKILDVWVRQKHLRDGSVRLFIEPEIDACESIDMHTIVMSPTGERLVDTFKKNPEILISDPQLWWPNGWGDHPLYTVTVEAVDKEALCCDSKSVRVGLRTMTVSTAADAYGNEFCFVVNGKKMFAMGADYIPEDNLLSRVTKQRTNDLLNDCIRANYNCIRVWGGGYYPDDWFFDLCDELGLVVWQDFMFACATYRMSAAFERNLIPEFIENIKRMRNHACLGLLCGNNEMETAWLNWGIPQNERTKLDYLYLYEQLLPDLCDEYAPDTFYWPSSPSSGGGFDDPADENRGDMHCWEVWHGGKPFSYFRDTYFRFCSEFGFESFPDLKTCESFSAPNERNPFSRVMESHQKCVGGNQKMLHYLADDYLYPKNFEMFVYASQLLQADAMRQAITHWRANRGRCMGALYWQLNDCWPVASWASIDSAGRWKALHYEAKRFFAPILLTAFEKDYCVTLALSNETLRDVSCRVCWSVKSSAFDVIAQGEKQVQCPVLSAVTLPPLSLAQSVENAKYDRFFVYELYDEAGTLLSKQTLLFVKPKHFEWKKPNILTDVRQDQDEMRIMLASDVFAKGVCVRFKNTDVVLSDNFVDLTDDQPVWLTVEKWLGGNAKSISEMKAGIEVYSIAEIGE</sequence>
<feature type="domain" description="Beta-mannosidase Ig-fold" evidence="14">
    <location>
        <begin position="728"/>
        <end position="809"/>
    </location>
</feature>
<dbReference type="InterPro" id="IPR006102">
    <property type="entry name" value="Ig-like_GH2"/>
</dbReference>
<evidence type="ECO:0000256" key="5">
    <source>
        <dbReference type="ARBA" id="ARBA00012754"/>
    </source>
</evidence>
<evidence type="ECO:0000313" key="18">
    <source>
        <dbReference type="Proteomes" id="UP000774750"/>
    </source>
</evidence>
<dbReference type="PANTHER" id="PTHR43730">
    <property type="entry name" value="BETA-MANNOSIDASE"/>
    <property type="match status" value="1"/>
</dbReference>
<reference evidence="17" key="2">
    <citation type="journal article" date="2021" name="Sci. Rep.">
        <title>The distribution of antibiotic resistance genes in chicken gut microbiota commensals.</title>
        <authorList>
            <person name="Juricova H."/>
            <person name="Matiasovicova J."/>
            <person name="Kubasova T."/>
            <person name="Cejkova D."/>
            <person name="Rychlik I."/>
        </authorList>
    </citation>
    <scope>NUCLEOTIDE SEQUENCE</scope>
    <source>
        <strain evidence="17">An559</strain>
    </source>
</reference>
<dbReference type="GO" id="GO:0006516">
    <property type="term" value="P:glycoprotein catabolic process"/>
    <property type="evidence" value="ECO:0007669"/>
    <property type="project" value="TreeGrafter"/>
</dbReference>
<gene>
    <name evidence="17" type="ORF">H6A12_10330</name>
</gene>
<evidence type="ECO:0000259" key="15">
    <source>
        <dbReference type="Pfam" id="PF17786"/>
    </source>
</evidence>
<comment type="caution">
    <text evidence="17">The sequence shown here is derived from an EMBL/GenBank/DDBJ whole genome shotgun (WGS) entry which is preliminary data.</text>
</comment>
<keyword evidence="8" id="KW-0325">Glycoprotein</keyword>
<dbReference type="RefSeq" id="WP_204447598.1">
    <property type="nucleotide sequence ID" value="NZ_JACJKY010000019.1"/>
</dbReference>
<dbReference type="InterPro" id="IPR041625">
    <property type="entry name" value="Beta-mannosidase_Ig"/>
</dbReference>
<dbReference type="GO" id="GO:0004567">
    <property type="term" value="F:beta-mannosidase activity"/>
    <property type="evidence" value="ECO:0007669"/>
    <property type="project" value="UniProtKB-EC"/>
</dbReference>
<accession>A0A939BFA7</accession>
<evidence type="ECO:0000256" key="3">
    <source>
        <dbReference type="ARBA" id="ARBA00004740"/>
    </source>
</evidence>
<dbReference type="Pfam" id="PF17786">
    <property type="entry name" value="Mannosidase_ig"/>
    <property type="match status" value="1"/>
</dbReference>
<evidence type="ECO:0000256" key="10">
    <source>
        <dbReference type="ARBA" id="ARBA00038429"/>
    </source>
</evidence>
<dbReference type="SUPFAM" id="SSF51445">
    <property type="entry name" value="(Trans)glycosidases"/>
    <property type="match status" value="1"/>
</dbReference>
<evidence type="ECO:0000259" key="14">
    <source>
        <dbReference type="Pfam" id="PF17753"/>
    </source>
</evidence>
<proteinExistence type="inferred from homology"/>
<organism evidence="17 18">
    <name type="scientific">Merdimmobilis hominis</name>
    <dbReference type="NCBI Taxonomy" id="2897707"/>
    <lineage>
        <taxon>Bacteria</taxon>
        <taxon>Bacillati</taxon>
        <taxon>Bacillota</taxon>
        <taxon>Clostridia</taxon>
        <taxon>Eubacteriales</taxon>
        <taxon>Oscillospiraceae</taxon>
        <taxon>Merdimmobilis</taxon>
    </lineage>
</organism>
<dbReference type="InterPro" id="IPR008979">
    <property type="entry name" value="Galactose-bd-like_sf"/>
</dbReference>
<evidence type="ECO:0000256" key="1">
    <source>
        <dbReference type="ARBA" id="ARBA00000829"/>
    </source>
</evidence>
<evidence type="ECO:0000256" key="7">
    <source>
        <dbReference type="ARBA" id="ARBA00022801"/>
    </source>
</evidence>
<dbReference type="Gene3D" id="2.60.40.10">
    <property type="entry name" value="Immunoglobulins"/>
    <property type="match status" value="2"/>
</dbReference>
<dbReference type="GO" id="GO:0005975">
    <property type="term" value="P:carbohydrate metabolic process"/>
    <property type="evidence" value="ECO:0007669"/>
    <property type="project" value="InterPro"/>
</dbReference>
<dbReference type="Proteomes" id="UP000774750">
    <property type="component" value="Unassembled WGS sequence"/>
</dbReference>
<keyword evidence="18" id="KW-1185">Reference proteome</keyword>
<keyword evidence="7 17" id="KW-0378">Hydrolase</keyword>
<dbReference type="Pfam" id="PF22666">
    <property type="entry name" value="Glyco_hydro_2_N2"/>
    <property type="match status" value="1"/>
</dbReference>
<comment type="subcellular location">
    <subcellularLocation>
        <location evidence="2">Secreted</location>
    </subcellularLocation>
</comment>
<evidence type="ECO:0000256" key="11">
    <source>
        <dbReference type="ARBA" id="ARBA00041069"/>
    </source>
</evidence>
<dbReference type="SUPFAM" id="SSF49785">
    <property type="entry name" value="Galactose-binding domain-like"/>
    <property type="match status" value="1"/>
</dbReference>
<evidence type="ECO:0000256" key="6">
    <source>
        <dbReference type="ARBA" id="ARBA00022525"/>
    </source>
</evidence>
<dbReference type="Pfam" id="PF17753">
    <property type="entry name" value="Ig_mannosidase"/>
    <property type="match status" value="1"/>
</dbReference>
<evidence type="ECO:0000256" key="12">
    <source>
        <dbReference type="ARBA" id="ARBA00041614"/>
    </source>
</evidence>
<comment type="pathway">
    <text evidence="3">Glycan metabolism; N-glycan degradation.</text>
</comment>
<dbReference type="InterPro" id="IPR013783">
    <property type="entry name" value="Ig-like_fold"/>
</dbReference>
<dbReference type="PANTHER" id="PTHR43730:SF1">
    <property type="entry name" value="BETA-MANNOSIDASE"/>
    <property type="match status" value="1"/>
</dbReference>
<evidence type="ECO:0000256" key="4">
    <source>
        <dbReference type="ARBA" id="ARBA00011738"/>
    </source>
</evidence>
<dbReference type="InterPro" id="IPR036156">
    <property type="entry name" value="Beta-gal/glucu_dom_sf"/>
</dbReference>
<dbReference type="Gene3D" id="3.20.20.80">
    <property type="entry name" value="Glycosidases"/>
    <property type="match status" value="1"/>
</dbReference>
<keyword evidence="6" id="KW-0964">Secreted</keyword>
<dbReference type="GO" id="GO:0005576">
    <property type="term" value="C:extracellular region"/>
    <property type="evidence" value="ECO:0007669"/>
    <property type="project" value="UniProtKB-SubCell"/>
</dbReference>
<dbReference type="AlphaFoldDB" id="A0A939BFA7"/>
<dbReference type="EC" id="3.2.1.25" evidence="5"/>
<dbReference type="SUPFAM" id="SSF49303">
    <property type="entry name" value="beta-Galactosidase/glucuronidase domain"/>
    <property type="match status" value="2"/>
</dbReference>
<evidence type="ECO:0000259" key="16">
    <source>
        <dbReference type="Pfam" id="PF22666"/>
    </source>
</evidence>
<dbReference type="FunFam" id="3.20.20.80:FF:000050">
    <property type="entry name" value="Beta-mannosidase B"/>
    <property type="match status" value="1"/>
</dbReference>
<dbReference type="InterPro" id="IPR017853">
    <property type="entry name" value="GH"/>
</dbReference>
<evidence type="ECO:0000313" key="17">
    <source>
        <dbReference type="EMBL" id="MBM6921551.1"/>
    </source>
</evidence>
<name>A0A939BFA7_9FIRM</name>
<feature type="domain" description="Glycoside hydrolase family 2 immunoglobulin-like beta-sandwich" evidence="13">
    <location>
        <begin position="234"/>
        <end position="283"/>
    </location>
</feature>
<reference evidence="17" key="1">
    <citation type="submission" date="2020-08" db="EMBL/GenBank/DDBJ databases">
        <authorList>
            <person name="Cejkova D."/>
            <person name="Kubasova T."/>
            <person name="Jahodarova E."/>
            <person name="Rychlik I."/>
        </authorList>
    </citation>
    <scope>NUCLEOTIDE SEQUENCE</scope>
    <source>
        <strain evidence="17">An559</strain>
    </source>
</reference>
<dbReference type="InterPro" id="IPR041447">
    <property type="entry name" value="Mannosidase_ig"/>
</dbReference>
<comment type="similarity">
    <text evidence="10">Belongs to the glycosyl hydrolase 2 family. Beta-mannosidase B subfamily.</text>
</comment>
<dbReference type="InterPro" id="IPR050887">
    <property type="entry name" value="Beta-mannosidase_GH2"/>
</dbReference>
<comment type="subunit">
    <text evidence="4">Homodimer.</text>
</comment>
<evidence type="ECO:0000256" key="8">
    <source>
        <dbReference type="ARBA" id="ARBA00023180"/>
    </source>
</evidence>